<evidence type="ECO:0000313" key="2">
    <source>
        <dbReference type="Proteomes" id="UP001277972"/>
    </source>
</evidence>
<evidence type="ECO:0000313" key="1">
    <source>
        <dbReference type="EMBL" id="MDX8046949.1"/>
    </source>
</evidence>
<comment type="caution">
    <text evidence="1">The sequence shown here is derived from an EMBL/GenBank/DDBJ whole genome shotgun (WGS) entry which is preliminary data.</text>
</comment>
<accession>A0ACC6M7N5</accession>
<gene>
    <name evidence="1" type="ORF">SH601_13225</name>
</gene>
<proteinExistence type="predicted"/>
<organism evidence="1 2">
    <name type="scientific">Gracilibacillus pellucidus</name>
    <dbReference type="NCBI Taxonomy" id="3095368"/>
    <lineage>
        <taxon>Bacteria</taxon>
        <taxon>Bacillati</taxon>
        <taxon>Bacillota</taxon>
        <taxon>Bacilli</taxon>
        <taxon>Bacillales</taxon>
        <taxon>Bacillaceae</taxon>
        <taxon>Gracilibacillus</taxon>
    </lineage>
</organism>
<sequence>MFSINLKYQVSILFILLCAIVMPLTLEADTMVDEMLDNQDEIQSEDEVSDTDVVVDEQDTPIQSSSFIGSFIQLLLALAFIIALIVLISKWVKKKNGFLGKQQILENYGGITVGPNKTIQTIKIGERFFVVGVADNIDLLMEITDADTIEKLKNQEEERDALDKLTSKWKKEPKEIKTNDTSQFMSLFNKELSAMKEGRKKVYQKLKESSKDNDDISH</sequence>
<protein>
    <submittedName>
        <fullName evidence="1">Flagellar biosynthetic protein FliO</fullName>
    </submittedName>
</protein>
<dbReference type="EMBL" id="JAWZSR010000008">
    <property type="protein sequence ID" value="MDX8046949.1"/>
    <property type="molecule type" value="Genomic_DNA"/>
</dbReference>
<keyword evidence="1" id="KW-0969">Cilium</keyword>
<dbReference type="Proteomes" id="UP001277972">
    <property type="component" value="Unassembled WGS sequence"/>
</dbReference>
<keyword evidence="1" id="KW-0282">Flagellum</keyword>
<keyword evidence="1" id="KW-0966">Cell projection</keyword>
<name>A0ACC6M7N5_9BACI</name>
<reference evidence="1" key="1">
    <citation type="submission" date="2023-11" db="EMBL/GenBank/DDBJ databases">
        <title>Gracilibacillus pellucida a moderately halophilic bacterium isolated from saline soil in Xinjiang province.</title>
        <authorList>
            <person name="Zhang Z."/>
            <person name="Tan F."/>
            <person name="Wang Y."/>
            <person name="Xia M."/>
        </authorList>
    </citation>
    <scope>NUCLEOTIDE SEQUENCE</scope>
    <source>
        <strain evidence="1">S3-1-1</strain>
    </source>
</reference>
<keyword evidence="2" id="KW-1185">Reference proteome</keyword>